<sequence length="475" mass="52435">MPVSSPPHFLIFPFMSQGHTTPLLYLSRLFSDRHISVTLITTPANYSAIKATLKTDSISVIDIPFPDNIAGVPPGVEITDNLPSMSSFVNFVQGTQQLQPRFEQLVRRLPPVTCIISDGFLIWTQDSADKLGIPRLIFYGANIFSMTMCNIMAQFKPHAAVGLDDEPFAVPGFPRFKLTANDFEPPFSELEPKGPALDFLIRQQEAMARSHGMVVNSFTELEPEFQDYWNRNYGPKAWLVGPFCVAKPAAPVAASKGFPVKMVEKSTWIQWLDSKLVANKPVLYVSFGSQAEASTEQLREVAIGLEQSNVSFMWVVKSKQLRLIGEGFEERVKGRGKVVGEWVDQMEILKHEIVCGFLSHCGWNSMLESMCAGVAVLAMPLMAEQHLNARLVVEEIGMGLRLWPRDMVARGVVGAEEVAKMVVELMEGEGGRRVRKRVEAVREVAYDAMKDGGSSSTTLDSLIGHVCGAVHSGGT</sequence>
<comment type="caution">
    <text evidence="1">The sequence shown here is derived from an EMBL/GenBank/DDBJ whole genome shotgun (WGS) entry which is preliminary data.</text>
</comment>
<evidence type="ECO:0000313" key="1">
    <source>
        <dbReference type="EMBL" id="KAI3773625.1"/>
    </source>
</evidence>
<protein>
    <submittedName>
        <fullName evidence="1">Uncharacterized protein</fullName>
    </submittedName>
</protein>
<name>A0ACB9FR76_9ASTR</name>
<reference evidence="1 2" key="2">
    <citation type="journal article" date="2022" name="Mol. Ecol. Resour.">
        <title>The genomes of chicory, endive, great burdock and yacon provide insights into Asteraceae paleo-polyploidization history and plant inulin production.</title>
        <authorList>
            <person name="Fan W."/>
            <person name="Wang S."/>
            <person name="Wang H."/>
            <person name="Wang A."/>
            <person name="Jiang F."/>
            <person name="Liu H."/>
            <person name="Zhao H."/>
            <person name="Xu D."/>
            <person name="Zhang Y."/>
        </authorList>
    </citation>
    <scope>NUCLEOTIDE SEQUENCE [LARGE SCALE GENOMIC DNA]</scope>
    <source>
        <strain evidence="2">cv. Yunnan</strain>
        <tissue evidence="1">Leaves</tissue>
    </source>
</reference>
<accession>A0ACB9FR76</accession>
<gene>
    <name evidence="1" type="ORF">L1987_48155</name>
</gene>
<evidence type="ECO:0000313" key="2">
    <source>
        <dbReference type="Proteomes" id="UP001056120"/>
    </source>
</evidence>
<dbReference type="Proteomes" id="UP001056120">
    <property type="component" value="Linkage Group LG16"/>
</dbReference>
<reference evidence="2" key="1">
    <citation type="journal article" date="2022" name="Mol. Ecol. Resour.">
        <title>The genomes of chicory, endive, great burdock and yacon provide insights into Asteraceae palaeo-polyploidization history and plant inulin production.</title>
        <authorList>
            <person name="Fan W."/>
            <person name="Wang S."/>
            <person name="Wang H."/>
            <person name="Wang A."/>
            <person name="Jiang F."/>
            <person name="Liu H."/>
            <person name="Zhao H."/>
            <person name="Xu D."/>
            <person name="Zhang Y."/>
        </authorList>
    </citation>
    <scope>NUCLEOTIDE SEQUENCE [LARGE SCALE GENOMIC DNA]</scope>
    <source>
        <strain evidence="2">cv. Yunnan</strain>
    </source>
</reference>
<dbReference type="EMBL" id="CM042033">
    <property type="protein sequence ID" value="KAI3773625.1"/>
    <property type="molecule type" value="Genomic_DNA"/>
</dbReference>
<organism evidence="1 2">
    <name type="scientific">Smallanthus sonchifolius</name>
    <dbReference type="NCBI Taxonomy" id="185202"/>
    <lineage>
        <taxon>Eukaryota</taxon>
        <taxon>Viridiplantae</taxon>
        <taxon>Streptophyta</taxon>
        <taxon>Embryophyta</taxon>
        <taxon>Tracheophyta</taxon>
        <taxon>Spermatophyta</taxon>
        <taxon>Magnoliopsida</taxon>
        <taxon>eudicotyledons</taxon>
        <taxon>Gunneridae</taxon>
        <taxon>Pentapetalae</taxon>
        <taxon>asterids</taxon>
        <taxon>campanulids</taxon>
        <taxon>Asterales</taxon>
        <taxon>Asteraceae</taxon>
        <taxon>Asteroideae</taxon>
        <taxon>Heliantheae alliance</taxon>
        <taxon>Millerieae</taxon>
        <taxon>Smallanthus</taxon>
    </lineage>
</organism>
<proteinExistence type="predicted"/>
<keyword evidence="2" id="KW-1185">Reference proteome</keyword>